<dbReference type="EMBL" id="AP024238">
    <property type="protein sequence ID" value="BCO25273.1"/>
    <property type="molecule type" value="Genomic_DNA"/>
</dbReference>
<keyword evidence="2" id="KW-1185">Reference proteome</keyword>
<protein>
    <submittedName>
        <fullName evidence="1">Uncharacterized protein</fullName>
    </submittedName>
</protein>
<gene>
    <name evidence="1" type="ORF">MIZ03_0133</name>
</gene>
<organism evidence="1 2">
    <name type="scientific">Rhodoferax lithotrophicus</name>
    <dbReference type="NCBI Taxonomy" id="2798804"/>
    <lineage>
        <taxon>Bacteria</taxon>
        <taxon>Pseudomonadati</taxon>
        <taxon>Pseudomonadota</taxon>
        <taxon>Betaproteobacteria</taxon>
        <taxon>Burkholderiales</taxon>
        <taxon>Comamonadaceae</taxon>
        <taxon>Rhodoferax</taxon>
    </lineage>
</organism>
<evidence type="ECO:0000313" key="2">
    <source>
        <dbReference type="Proteomes" id="UP000824366"/>
    </source>
</evidence>
<reference evidence="1 2" key="1">
    <citation type="journal article" date="2021" name="Microbiol. Spectr.">
        <title>A Single Bacterium Capable of Oxidation and Reduction of Iron at Circumneutral pH.</title>
        <authorList>
            <person name="Kato S."/>
            <person name="Ohkuma M."/>
        </authorList>
    </citation>
    <scope>NUCLEOTIDE SEQUENCE [LARGE SCALE GENOMIC DNA]</scope>
    <source>
        <strain evidence="1 2">MIZ03</strain>
    </source>
</reference>
<sequence>MHNNLKMQHQDIPSALKWIVEVHYPMHVKEKRHTIRIEAGKDSVTAVELAINENIVTIADAGMTFWYRPYSEPGAPSFAGMKLNGLFDFLRVVIWPKMTDGWSTERFLIEPQLNEVEQSAVSQYNAFQAEDKRLNLADIDNLLRGHPHLQRLYAAIRTKDIIEIHVCEAHFAREPSQISTEYIRKFSSAIEAGNTEAADSQKAFLIYLILTAAAETLSFEDQLNWHSLAYDENSTKLSEQRKHINRLANQWNIRAFERLCLSEDMLKINDLFSSDRDGYMAHVSAFVAELAA</sequence>
<evidence type="ECO:0000313" key="1">
    <source>
        <dbReference type="EMBL" id="BCO25273.1"/>
    </source>
</evidence>
<proteinExistence type="predicted"/>
<accession>A0ABN6D1B4</accession>
<name>A0ABN6D1B4_9BURK</name>
<dbReference type="Proteomes" id="UP000824366">
    <property type="component" value="Chromosome"/>
</dbReference>
<dbReference type="RefSeq" id="WP_223906649.1">
    <property type="nucleotide sequence ID" value="NZ_AP024238.1"/>
</dbReference>